<feature type="domain" description="Myb-like" evidence="5">
    <location>
        <begin position="43"/>
        <end position="98"/>
    </location>
</feature>
<feature type="compositionally biased region" description="Low complexity" evidence="4">
    <location>
        <begin position="186"/>
        <end position="199"/>
    </location>
</feature>
<evidence type="ECO:0000259" key="5">
    <source>
        <dbReference type="PROSITE" id="PS50090"/>
    </source>
</evidence>
<dbReference type="PANTHER" id="PTHR43952:SF75">
    <property type="entry name" value="PROTEIN RADIALIS-LIKE 6"/>
    <property type="match status" value="1"/>
</dbReference>
<gene>
    <name evidence="7" type="ORF">P3T76_005902</name>
</gene>
<proteinExistence type="predicted"/>
<sequence>MNPGRPPTSGATQQQNSSLRQNTGARLGGGNSGRENAEFSTVTSGSDRSEWRREEHGRFMQALELYGSRRTGDEWKHITAFVGSRTVEEVRLHGRQYLQRLVQQLPPSPEATRASRFLTSTGNQNDPNRQNYQVPRNIEHQKPRGGKGKRTAPQPGPPIGGSSALSAAALECAQAMSVQFHNQPLQTLQQPQHQAPPAASHRNVKRSNPWSFQEDKAFETALAGWAGSNSYPWAKIAAAVPGKTAKDVRCRYEEMIGDVASIESGELPVPHKPTANTGSTPSARPQRSPSTLSQRTVPPPPIEVPPRSVDKGELLEAKHVFLCCRNLIDAVYSA</sequence>
<feature type="compositionally biased region" description="Polar residues" evidence="4">
    <location>
        <begin position="117"/>
        <end position="134"/>
    </location>
</feature>
<feature type="compositionally biased region" description="Polar residues" evidence="4">
    <location>
        <begin position="9"/>
        <end position="24"/>
    </location>
</feature>
<feature type="compositionally biased region" description="Polar residues" evidence="4">
    <location>
        <begin position="274"/>
        <end position="296"/>
    </location>
</feature>
<evidence type="ECO:0000256" key="1">
    <source>
        <dbReference type="ARBA" id="ARBA00023015"/>
    </source>
</evidence>
<dbReference type="PROSITE" id="PS50090">
    <property type="entry name" value="MYB_LIKE"/>
    <property type="match status" value="2"/>
</dbReference>
<dbReference type="GO" id="GO:0003700">
    <property type="term" value="F:DNA-binding transcription factor activity"/>
    <property type="evidence" value="ECO:0007669"/>
    <property type="project" value="InterPro"/>
</dbReference>
<dbReference type="CDD" id="cd00167">
    <property type="entry name" value="SANT"/>
    <property type="match status" value="2"/>
</dbReference>
<dbReference type="InterPro" id="IPR009057">
    <property type="entry name" value="Homeodomain-like_sf"/>
</dbReference>
<name>A0AAD9GQF2_9STRA</name>
<dbReference type="InterPro" id="IPR001005">
    <property type="entry name" value="SANT/Myb"/>
</dbReference>
<evidence type="ECO:0000256" key="4">
    <source>
        <dbReference type="SAM" id="MobiDB-lite"/>
    </source>
</evidence>
<feature type="region of interest" description="Disordered" evidence="4">
    <location>
        <begin position="1"/>
        <end position="53"/>
    </location>
</feature>
<dbReference type="EMBL" id="JASMQC010000009">
    <property type="protein sequence ID" value="KAK1942403.1"/>
    <property type="molecule type" value="Genomic_DNA"/>
</dbReference>
<comment type="caution">
    <text evidence="7">The sequence shown here is derived from an EMBL/GenBank/DDBJ whole genome shotgun (WGS) entry which is preliminary data.</text>
</comment>
<dbReference type="Proteomes" id="UP001259832">
    <property type="component" value="Unassembled WGS sequence"/>
</dbReference>
<dbReference type="PANTHER" id="PTHR43952">
    <property type="entry name" value="MYB FAMILY TRANSCRIPTION FACTOR-RELATED"/>
    <property type="match status" value="1"/>
</dbReference>
<dbReference type="PROSITE" id="PS51294">
    <property type="entry name" value="HTH_MYB"/>
    <property type="match status" value="1"/>
</dbReference>
<feature type="region of interest" description="Disordered" evidence="4">
    <location>
        <begin position="186"/>
        <end position="207"/>
    </location>
</feature>
<evidence type="ECO:0000313" key="7">
    <source>
        <dbReference type="EMBL" id="KAK1942403.1"/>
    </source>
</evidence>
<dbReference type="InterPro" id="IPR044636">
    <property type="entry name" value="RADIALIS-like"/>
</dbReference>
<keyword evidence="1" id="KW-0805">Transcription regulation</keyword>
<dbReference type="InterPro" id="IPR017930">
    <property type="entry name" value="Myb_dom"/>
</dbReference>
<accession>A0AAD9GQF2</accession>
<keyword evidence="8" id="KW-1185">Reference proteome</keyword>
<keyword evidence="3" id="KW-0539">Nucleus</keyword>
<feature type="domain" description="HTH myb-type" evidence="6">
    <location>
        <begin position="48"/>
        <end position="102"/>
    </location>
</feature>
<protein>
    <submittedName>
        <fullName evidence="7">Protein RADIALIS-like 6</fullName>
    </submittedName>
</protein>
<dbReference type="SUPFAM" id="SSF46689">
    <property type="entry name" value="Homeodomain-like"/>
    <property type="match status" value="2"/>
</dbReference>
<dbReference type="Pfam" id="PF00249">
    <property type="entry name" value="Myb_DNA-binding"/>
    <property type="match status" value="2"/>
</dbReference>
<dbReference type="Gene3D" id="1.10.10.60">
    <property type="entry name" value="Homeodomain-like"/>
    <property type="match status" value="2"/>
</dbReference>
<keyword evidence="2" id="KW-0804">Transcription</keyword>
<dbReference type="SMART" id="SM00717">
    <property type="entry name" value="SANT"/>
    <property type="match status" value="2"/>
</dbReference>
<reference evidence="7" key="1">
    <citation type="submission" date="2023-08" db="EMBL/GenBank/DDBJ databases">
        <title>Reference Genome Resource for the Citrus Pathogen Phytophthora citrophthora.</title>
        <authorList>
            <person name="Moller H."/>
            <person name="Coetzee B."/>
            <person name="Rose L.J."/>
            <person name="Van Niekerk J.M."/>
        </authorList>
    </citation>
    <scope>NUCLEOTIDE SEQUENCE</scope>
    <source>
        <strain evidence="7">STE-U-9442</strain>
    </source>
</reference>
<feature type="domain" description="Myb-like" evidence="5">
    <location>
        <begin position="202"/>
        <end position="256"/>
    </location>
</feature>
<organism evidence="7 8">
    <name type="scientific">Phytophthora citrophthora</name>
    <dbReference type="NCBI Taxonomy" id="4793"/>
    <lineage>
        <taxon>Eukaryota</taxon>
        <taxon>Sar</taxon>
        <taxon>Stramenopiles</taxon>
        <taxon>Oomycota</taxon>
        <taxon>Peronosporomycetes</taxon>
        <taxon>Peronosporales</taxon>
        <taxon>Peronosporaceae</taxon>
        <taxon>Phytophthora</taxon>
    </lineage>
</organism>
<feature type="region of interest" description="Disordered" evidence="4">
    <location>
        <begin position="263"/>
        <end position="308"/>
    </location>
</feature>
<evidence type="ECO:0000256" key="2">
    <source>
        <dbReference type="ARBA" id="ARBA00023163"/>
    </source>
</evidence>
<evidence type="ECO:0000259" key="6">
    <source>
        <dbReference type="PROSITE" id="PS51294"/>
    </source>
</evidence>
<evidence type="ECO:0000256" key="3">
    <source>
        <dbReference type="ARBA" id="ARBA00023242"/>
    </source>
</evidence>
<dbReference type="AlphaFoldDB" id="A0AAD9GQF2"/>
<evidence type="ECO:0000313" key="8">
    <source>
        <dbReference type="Proteomes" id="UP001259832"/>
    </source>
</evidence>
<feature type="region of interest" description="Disordered" evidence="4">
    <location>
        <begin position="117"/>
        <end position="163"/>
    </location>
</feature>